<sequence>MPKTTLTASRLVPAPPPDDIIERQVSTIRDSPPDIAASPFVSGTYEETDAAWDHLLRFHNLRIWEDEMEAMNISSIAFNHGGGYHGMMGVFHELHCLRRLREAIHQDHYYRDFSEGKKKFLVGHSAHCIDILRTAAMCRADTMIFPYHWVDFTRVPAPTWVQKHECVNWDRLEDWLETRKVDIRAPNMMIHPKYGPAYPGGQHIDEPDGPQVLPLDPE</sequence>
<comment type="caution">
    <text evidence="3">The sequence shown here is derived from an EMBL/GenBank/DDBJ whole genome shotgun (WGS) entry which is preliminary data.</text>
</comment>
<comment type="similarity">
    <text evidence="1">Belongs to the ustYa family.</text>
</comment>
<dbReference type="OrthoDB" id="3687641at2759"/>
<gene>
    <name evidence="3" type="ORF">DL764_003515</name>
</gene>
<organism evidence="3 4">
    <name type="scientific">Monosporascus ibericus</name>
    <dbReference type="NCBI Taxonomy" id="155417"/>
    <lineage>
        <taxon>Eukaryota</taxon>
        <taxon>Fungi</taxon>
        <taxon>Dikarya</taxon>
        <taxon>Ascomycota</taxon>
        <taxon>Pezizomycotina</taxon>
        <taxon>Sordariomycetes</taxon>
        <taxon>Xylariomycetidae</taxon>
        <taxon>Xylariales</taxon>
        <taxon>Xylariales incertae sedis</taxon>
        <taxon>Monosporascus</taxon>
    </lineage>
</organism>
<evidence type="ECO:0000256" key="2">
    <source>
        <dbReference type="SAM" id="MobiDB-lite"/>
    </source>
</evidence>
<evidence type="ECO:0000313" key="3">
    <source>
        <dbReference type="EMBL" id="RYP05872.1"/>
    </source>
</evidence>
<dbReference type="InterPro" id="IPR021765">
    <property type="entry name" value="UstYa-like"/>
</dbReference>
<name>A0A4Q4TI07_9PEZI</name>
<dbReference type="PANTHER" id="PTHR33365:SF7">
    <property type="entry name" value="TAT PATHWAY SIGNAL SEQUENCE"/>
    <property type="match status" value="1"/>
</dbReference>
<evidence type="ECO:0000256" key="1">
    <source>
        <dbReference type="ARBA" id="ARBA00035112"/>
    </source>
</evidence>
<dbReference type="GO" id="GO:0043386">
    <property type="term" value="P:mycotoxin biosynthetic process"/>
    <property type="evidence" value="ECO:0007669"/>
    <property type="project" value="InterPro"/>
</dbReference>
<dbReference type="PANTHER" id="PTHR33365">
    <property type="entry name" value="YALI0B05434P"/>
    <property type="match status" value="1"/>
</dbReference>
<feature type="region of interest" description="Disordered" evidence="2">
    <location>
        <begin position="199"/>
        <end position="218"/>
    </location>
</feature>
<evidence type="ECO:0000313" key="4">
    <source>
        <dbReference type="Proteomes" id="UP000293360"/>
    </source>
</evidence>
<dbReference type="EMBL" id="QJNU01000151">
    <property type="protein sequence ID" value="RYP05872.1"/>
    <property type="molecule type" value="Genomic_DNA"/>
</dbReference>
<protein>
    <submittedName>
        <fullName evidence="3">Uncharacterized protein</fullName>
    </submittedName>
</protein>
<dbReference type="Pfam" id="PF11807">
    <property type="entry name" value="UstYa"/>
    <property type="match status" value="1"/>
</dbReference>
<accession>A0A4Q4TI07</accession>
<dbReference type="AlphaFoldDB" id="A0A4Q4TI07"/>
<reference evidence="3 4" key="1">
    <citation type="submission" date="2018-06" db="EMBL/GenBank/DDBJ databases">
        <title>Complete Genomes of Monosporascus.</title>
        <authorList>
            <person name="Robinson A.J."/>
            <person name="Natvig D.O."/>
        </authorList>
    </citation>
    <scope>NUCLEOTIDE SEQUENCE [LARGE SCALE GENOMIC DNA]</scope>
    <source>
        <strain evidence="3 4">CBS 110550</strain>
    </source>
</reference>
<keyword evidence="4" id="KW-1185">Reference proteome</keyword>
<proteinExistence type="inferred from homology"/>
<dbReference type="Proteomes" id="UP000293360">
    <property type="component" value="Unassembled WGS sequence"/>
</dbReference>